<evidence type="ECO:0000313" key="1">
    <source>
        <dbReference type="EMBL" id="KPU77977.1"/>
    </source>
</evidence>
<protein>
    <submittedName>
        <fullName evidence="1">Uncharacterized protein</fullName>
    </submittedName>
</protein>
<dbReference type="KEGG" id="dan:26513830"/>
<dbReference type="AlphaFoldDB" id="A0A0P9C2T4"/>
<organism evidence="1 2">
    <name type="scientific">Drosophila ananassae</name>
    <name type="common">Fruit fly</name>
    <dbReference type="NCBI Taxonomy" id="7217"/>
    <lineage>
        <taxon>Eukaryota</taxon>
        <taxon>Metazoa</taxon>
        <taxon>Ecdysozoa</taxon>
        <taxon>Arthropoda</taxon>
        <taxon>Hexapoda</taxon>
        <taxon>Insecta</taxon>
        <taxon>Pterygota</taxon>
        <taxon>Neoptera</taxon>
        <taxon>Endopterygota</taxon>
        <taxon>Diptera</taxon>
        <taxon>Brachycera</taxon>
        <taxon>Muscomorpha</taxon>
        <taxon>Ephydroidea</taxon>
        <taxon>Drosophilidae</taxon>
        <taxon>Drosophila</taxon>
        <taxon>Sophophora</taxon>
    </lineage>
</organism>
<name>A0A0P9C2T4_DROAN</name>
<evidence type="ECO:0000313" key="2">
    <source>
        <dbReference type="Proteomes" id="UP000007801"/>
    </source>
</evidence>
<dbReference type="EMBL" id="CH902618">
    <property type="protein sequence ID" value="KPU77977.1"/>
    <property type="molecule type" value="Genomic_DNA"/>
</dbReference>
<dbReference type="Proteomes" id="UP000007801">
    <property type="component" value="Unassembled WGS sequence"/>
</dbReference>
<reference evidence="1 2" key="1">
    <citation type="journal article" date="2007" name="Nature">
        <title>Evolution of genes and genomes on the Drosophila phylogeny.</title>
        <authorList>
            <consortium name="Drosophila 12 Genomes Consortium"/>
            <person name="Clark A.G."/>
            <person name="Eisen M.B."/>
            <person name="Smith D.R."/>
            <person name="Bergman C.M."/>
            <person name="Oliver B."/>
            <person name="Markow T.A."/>
            <person name="Kaufman T.C."/>
            <person name="Kellis M."/>
            <person name="Gelbart W."/>
            <person name="Iyer V.N."/>
            <person name="Pollard D.A."/>
            <person name="Sackton T.B."/>
            <person name="Larracuente A.M."/>
            <person name="Singh N.D."/>
            <person name="Abad J.P."/>
            <person name="Abt D.N."/>
            <person name="Adryan B."/>
            <person name="Aguade M."/>
            <person name="Akashi H."/>
            <person name="Anderson W.W."/>
            <person name="Aquadro C.F."/>
            <person name="Ardell D.H."/>
            <person name="Arguello R."/>
            <person name="Artieri C.G."/>
            <person name="Barbash D.A."/>
            <person name="Barker D."/>
            <person name="Barsanti P."/>
            <person name="Batterham P."/>
            <person name="Batzoglou S."/>
            <person name="Begun D."/>
            <person name="Bhutkar A."/>
            <person name="Blanco E."/>
            <person name="Bosak S.A."/>
            <person name="Bradley R.K."/>
            <person name="Brand A.D."/>
            <person name="Brent M.R."/>
            <person name="Brooks A.N."/>
            <person name="Brown R.H."/>
            <person name="Butlin R.K."/>
            <person name="Caggese C."/>
            <person name="Calvi B.R."/>
            <person name="Bernardo de Carvalho A."/>
            <person name="Caspi A."/>
            <person name="Castrezana S."/>
            <person name="Celniker S.E."/>
            <person name="Chang J.L."/>
            <person name="Chapple C."/>
            <person name="Chatterji S."/>
            <person name="Chinwalla A."/>
            <person name="Civetta A."/>
            <person name="Clifton S.W."/>
            <person name="Comeron J.M."/>
            <person name="Costello J.C."/>
            <person name="Coyne J.A."/>
            <person name="Daub J."/>
            <person name="David R.G."/>
            <person name="Delcher A.L."/>
            <person name="Delehaunty K."/>
            <person name="Do C.B."/>
            <person name="Ebling H."/>
            <person name="Edwards K."/>
            <person name="Eickbush T."/>
            <person name="Evans J.D."/>
            <person name="Filipski A."/>
            <person name="Findeiss S."/>
            <person name="Freyhult E."/>
            <person name="Fulton L."/>
            <person name="Fulton R."/>
            <person name="Garcia A.C."/>
            <person name="Gardiner A."/>
            <person name="Garfield D.A."/>
            <person name="Garvin B.E."/>
            <person name="Gibson G."/>
            <person name="Gilbert D."/>
            <person name="Gnerre S."/>
            <person name="Godfrey J."/>
            <person name="Good R."/>
            <person name="Gotea V."/>
            <person name="Gravely B."/>
            <person name="Greenberg A.J."/>
            <person name="Griffiths-Jones S."/>
            <person name="Gross S."/>
            <person name="Guigo R."/>
            <person name="Gustafson E.A."/>
            <person name="Haerty W."/>
            <person name="Hahn M.W."/>
            <person name="Halligan D.L."/>
            <person name="Halpern A.L."/>
            <person name="Halter G.M."/>
            <person name="Han M.V."/>
            <person name="Heger A."/>
            <person name="Hillier L."/>
            <person name="Hinrichs A.S."/>
            <person name="Holmes I."/>
            <person name="Hoskins R.A."/>
            <person name="Hubisz M.J."/>
            <person name="Hultmark D."/>
            <person name="Huntley M.A."/>
            <person name="Jaffe D.B."/>
            <person name="Jagadeeshan S."/>
            <person name="Jeck W.R."/>
            <person name="Johnson J."/>
            <person name="Jones C.D."/>
            <person name="Jordan W.C."/>
            <person name="Karpen G.H."/>
            <person name="Kataoka E."/>
            <person name="Keightley P.D."/>
            <person name="Kheradpour P."/>
            <person name="Kirkness E.F."/>
            <person name="Koerich L.B."/>
            <person name="Kristiansen K."/>
            <person name="Kudrna D."/>
            <person name="Kulathinal R.J."/>
            <person name="Kumar S."/>
            <person name="Kwok R."/>
            <person name="Lander E."/>
            <person name="Langley C.H."/>
            <person name="Lapoint R."/>
            <person name="Lazzaro B.P."/>
            <person name="Lee S.J."/>
            <person name="Levesque L."/>
            <person name="Li R."/>
            <person name="Lin C.F."/>
            <person name="Lin M.F."/>
            <person name="Lindblad-Toh K."/>
            <person name="Llopart A."/>
            <person name="Long M."/>
            <person name="Low L."/>
            <person name="Lozovsky E."/>
            <person name="Lu J."/>
            <person name="Luo M."/>
            <person name="Machado C.A."/>
            <person name="Makalowski W."/>
            <person name="Marzo M."/>
            <person name="Matsuda M."/>
            <person name="Matzkin L."/>
            <person name="McAllister B."/>
            <person name="McBride C.S."/>
            <person name="McKernan B."/>
            <person name="McKernan K."/>
            <person name="Mendez-Lago M."/>
            <person name="Minx P."/>
            <person name="Mollenhauer M.U."/>
            <person name="Montooth K."/>
            <person name="Mount S.M."/>
            <person name="Mu X."/>
            <person name="Myers E."/>
            <person name="Negre B."/>
            <person name="Newfeld S."/>
            <person name="Nielsen R."/>
            <person name="Noor M.A."/>
            <person name="O'Grady P."/>
            <person name="Pachter L."/>
            <person name="Papaceit M."/>
            <person name="Parisi M.J."/>
            <person name="Parisi M."/>
            <person name="Parts L."/>
            <person name="Pedersen J.S."/>
            <person name="Pesole G."/>
            <person name="Phillippy A.M."/>
            <person name="Ponting C.P."/>
            <person name="Pop M."/>
            <person name="Porcelli D."/>
            <person name="Powell J.R."/>
            <person name="Prohaska S."/>
            <person name="Pruitt K."/>
            <person name="Puig M."/>
            <person name="Quesneville H."/>
            <person name="Ram K.R."/>
            <person name="Rand D."/>
            <person name="Rasmussen M.D."/>
            <person name="Reed L.K."/>
            <person name="Reenan R."/>
            <person name="Reily A."/>
            <person name="Remington K.A."/>
            <person name="Rieger T.T."/>
            <person name="Ritchie M.G."/>
            <person name="Robin C."/>
            <person name="Rogers Y.H."/>
            <person name="Rohde C."/>
            <person name="Rozas J."/>
            <person name="Rubenfield M.J."/>
            <person name="Ruiz A."/>
            <person name="Russo S."/>
            <person name="Salzberg S.L."/>
            <person name="Sanchez-Gracia A."/>
            <person name="Saranga D.J."/>
            <person name="Sato H."/>
            <person name="Schaeffer S.W."/>
            <person name="Schatz M.C."/>
            <person name="Schlenke T."/>
            <person name="Schwartz R."/>
            <person name="Segarra C."/>
            <person name="Singh R.S."/>
            <person name="Sirot L."/>
            <person name="Sirota M."/>
            <person name="Sisneros N.B."/>
            <person name="Smith C.D."/>
            <person name="Smith T.F."/>
            <person name="Spieth J."/>
            <person name="Stage D.E."/>
            <person name="Stark A."/>
            <person name="Stephan W."/>
            <person name="Strausberg R.L."/>
            <person name="Strempel S."/>
            <person name="Sturgill D."/>
            <person name="Sutton G."/>
            <person name="Sutton G.G."/>
            <person name="Tao W."/>
            <person name="Teichmann S."/>
            <person name="Tobari Y.N."/>
            <person name="Tomimura Y."/>
            <person name="Tsolas J.M."/>
            <person name="Valente V.L."/>
            <person name="Venter E."/>
            <person name="Venter J.C."/>
            <person name="Vicario S."/>
            <person name="Vieira F.G."/>
            <person name="Vilella A.J."/>
            <person name="Villasante A."/>
            <person name="Walenz B."/>
            <person name="Wang J."/>
            <person name="Wasserman M."/>
            <person name="Watts T."/>
            <person name="Wilson D."/>
            <person name="Wilson R.K."/>
            <person name="Wing R.A."/>
            <person name="Wolfner M.F."/>
            <person name="Wong A."/>
            <person name="Wong G.K."/>
            <person name="Wu C.I."/>
            <person name="Wu G."/>
            <person name="Yamamoto D."/>
            <person name="Yang H.P."/>
            <person name="Yang S.P."/>
            <person name="Yorke J.A."/>
            <person name="Yoshida K."/>
            <person name="Zdobnov E."/>
            <person name="Zhang P."/>
            <person name="Zhang Y."/>
            <person name="Zimin A.V."/>
            <person name="Baldwin J."/>
            <person name="Abdouelleil A."/>
            <person name="Abdulkadir J."/>
            <person name="Abebe A."/>
            <person name="Abera B."/>
            <person name="Abreu J."/>
            <person name="Acer S.C."/>
            <person name="Aftuck L."/>
            <person name="Alexander A."/>
            <person name="An P."/>
            <person name="Anderson E."/>
            <person name="Anderson S."/>
            <person name="Arachi H."/>
            <person name="Azer M."/>
            <person name="Bachantsang P."/>
            <person name="Barry A."/>
            <person name="Bayul T."/>
            <person name="Berlin A."/>
            <person name="Bessette D."/>
            <person name="Bloom T."/>
            <person name="Blye J."/>
            <person name="Boguslavskiy L."/>
            <person name="Bonnet C."/>
            <person name="Boukhgalter B."/>
            <person name="Bourzgui I."/>
            <person name="Brown A."/>
            <person name="Cahill P."/>
            <person name="Channer S."/>
            <person name="Cheshatsang Y."/>
            <person name="Chuda L."/>
            <person name="Citroen M."/>
            <person name="Collymore A."/>
            <person name="Cooke P."/>
            <person name="Costello M."/>
            <person name="D'Aco K."/>
            <person name="Daza R."/>
            <person name="De Haan G."/>
            <person name="DeGray S."/>
            <person name="DeMaso C."/>
            <person name="Dhargay N."/>
            <person name="Dooley K."/>
            <person name="Dooley E."/>
            <person name="Doricent M."/>
            <person name="Dorje P."/>
            <person name="Dorjee K."/>
            <person name="Dupes A."/>
            <person name="Elong R."/>
            <person name="Falk J."/>
            <person name="Farina A."/>
            <person name="Faro S."/>
            <person name="Ferguson D."/>
            <person name="Fisher S."/>
            <person name="Foley C.D."/>
            <person name="Franke A."/>
            <person name="Friedrich D."/>
            <person name="Gadbois L."/>
            <person name="Gearin G."/>
            <person name="Gearin C.R."/>
            <person name="Giannoukos G."/>
            <person name="Goode T."/>
            <person name="Graham J."/>
            <person name="Grandbois E."/>
            <person name="Grewal S."/>
            <person name="Gyaltsen K."/>
            <person name="Hafez N."/>
            <person name="Hagos B."/>
            <person name="Hall J."/>
            <person name="Henson C."/>
            <person name="Hollinger A."/>
            <person name="Honan T."/>
            <person name="Huard M.D."/>
            <person name="Hughes L."/>
            <person name="Hurhula B."/>
            <person name="Husby M.E."/>
            <person name="Kamat A."/>
            <person name="Kanga B."/>
            <person name="Kashin S."/>
            <person name="Khazanovich D."/>
            <person name="Kisner P."/>
            <person name="Lance K."/>
            <person name="Lara M."/>
            <person name="Lee W."/>
            <person name="Lennon N."/>
            <person name="Letendre F."/>
            <person name="LeVine R."/>
            <person name="Lipovsky A."/>
            <person name="Liu X."/>
            <person name="Liu J."/>
            <person name="Liu S."/>
            <person name="Lokyitsang T."/>
            <person name="Lokyitsang Y."/>
            <person name="Lubonja R."/>
            <person name="Lui A."/>
            <person name="MacDonald P."/>
            <person name="Magnisalis V."/>
            <person name="Maru K."/>
            <person name="Matthews C."/>
            <person name="McCusker W."/>
            <person name="McDonough S."/>
            <person name="Mehta T."/>
            <person name="Meldrim J."/>
            <person name="Meneus L."/>
            <person name="Mihai O."/>
            <person name="Mihalev A."/>
            <person name="Mihova T."/>
            <person name="Mittelman R."/>
            <person name="Mlenga V."/>
            <person name="Montmayeur A."/>
            <person name="Mulrain L."/>
            <person name="Navidi A."/>
            <person name="Naylor J."/>
            <person name="Negash T."/>
            <person name="Nguyen T."/>
            <person name="Nguyen N."/>
            <person name="Nicol R."/>
            <person name="Norbu C."/>
            <person name="Norbu N."/>
            <person name="Novod N."/>
            <person name="O'Neill B."/>
            <person name="Osman S."/>
            <person name="Markiewicz E."/>
            <person name="Oyono O.L."/>
            <person name="Patti C."/>
            <person name="Phunkhang P."/>
            <person name="Pierre F."/>
            <person name="Priest M."/>
            <person name="Raghuraman S."/>
            <person name="Rege F."/>
            <person name="Reyes R."/>
            <person name="Rise C."/>
            <person name="Rogov P."/>
            <person name="Ross K."/>
            <person name="Ryan E."/>
            <person name="Settipalli S."/>
            <person name="Shea T."/>
            <person name="Sherpa N."/>
            <person name="Shi L."/>
            <person name="Shih D."/>
            <person name="Sparrow T."/>
            <person name="Spaulding J."/>
            <person name="Stalker J."/>
            <person name="Stange-Thomann N."/>
            <person name="Stavropoulos S."/>
            <person name="Stone C."/>
            <person name="Strader C."/>
            <person name="Tesfaye S."/>
            <person name="Thomson T."/>
            <person name="Thoulutsang Y."/>
            <person name="Thoulutsang D."/>
            <person name="Topham K."/>
            <person name="Topping I."/>
            <person name="Tsamla T."/>
            <person name="Vassiliev H."/>
            <person name="Vo A."/>
            <person name="Wangchuk T."/>
            <person name="Wangdi T."/>
            <person name="Weiand M."/>
            <person name="Wilkinson J."/>
            <person name="Wilson A."/>
            <person name="Yadav S."/>
            <person name="Young G."/>
            <person name="Yu Q."/>
            <person name="Zembek L."/>
            <person name="Zhong D."/>
            <person name="Zimmer A."/>
            <person name="Zwirko Z."/>
            <person name="Jaffe D.B."/>
            <person name="Alvarez P."/>
            <person name="Brockman W."/>
            <person name="Butler J."/>
            <person name="Chin C."/>
            <person name="Gnerre S."/>
            <person name="Grabherr M."/>
            <person name="Kleber M."/>
            <person name="Mauceli E."/>
            <person name="MacCallum I."/>
        </authorList>
    </citation>
    <scope>NUCLEOTIDE SEQUENCE [LARGE SCALE GENOMIC DNA]</scope>
    <source>
        <strain evidence="2">Tucson 14024-0371.13</strain>
    </source>
</reference>
<accession>A0A0P9C2T4</accession>
<dbReference type="eggNOG" id="KOG2579">
    <property type="taxonomic scope" value="Eukaryota"/>
</dbReference>
<dbReference type="InParanoid" id="A0A0P9C2T4"/>
<dbReference type="GeneID" id="26513830"/>
<keyword evidence="2" id="KW-1185">Reference proteome</keyword>
<gene>
    <name evidence="1" type="primary">Dana\GF26421</name>
    <name evidence="1" type="ORF">GF26421</name>
</gene>
<proteinExistence type="predicted"/>
<sequence length="119" mass="13741">MNQKNENCAENVHKKMSKDDEIEELKKELSYMTKKLSYKEELINSLKESILTYKESGSRVSKSHDLHIKLLQEKSNQLKMALTELHTQMNTQKKRNGELVSENAMLKAMLASLQANSNQ</sequence>